<comment type="caution">
    <text evidence="3">The sequence shown here is derived from an EMBL/GenBank/DDBJ whole genome shotgun (WGS) entry which is preliminary data.</text>
</comment>
<dbReference type="PANTHER" id="PTHR31094">
    <property type="entry name" value="RIKEN CDNA 2310061I04 GENE"/>
    <property type="match status" value="1"/>
</dbReference>
<keyword evidence="2" id="KW-0175">Coiled coil</keyword>
<dbReference type="Pfam" id="PF10184">
    <property type="entry name" value="DUF2358"/>
    <property type="match status" value="1"/>
</dbReference>
<name>A0AA39HK82_9BILA</name>
<evidence type="ECO:0000313" key="3">
    <source>
        <dbReference type="EMBL" id="KAK0407425.1"/>
    </source>
</evidence>
<feature type="coiled-coil region" evidence="2">
    <location>
        <begin position="282"/>
        <end position="316"/>
    </location>
</feature>
<dbReference type="InterPro" id="IPR018790">
    <property type="entry name" value="DUF2358"/>
</dbReference>
<protein>
    <submittedName>
        <fullName evidence="3">Uncharacterized protein</fullName>
    </submittedName>
</protein>
<sequence>MAKSIRAKSRRRARAVKREQLQTKVLKQLTETVSKTEGIVPAPRKLKKMKDGDVKIEDFAGEEAMEATSMSTINLKTMKLADGTYPKWLNQKKIRKLKLAAKGQRSGLGRKANLRLSSAVRRFCTASTPAAPKELPSKELLLQVDWMMEVLVPGFMKSRLRPFFDIVSDDVHLQDKIYKYDVKGKAQLSAHVAKVRMYYRYMSPFNKVKYQGSCVYEGEDVITVLWKMETLKTNTWSYLPKFMTQQEPVIAETEGALDMHVTAKGEVYKLVNRTITKEDRDGAKVMDEVKKEQKELREQKAKKEAEKELKQMVEDDKKNGFLRLRRQDAGGSTSRRITPNSMGFNVVSTQKPEMFQLKHVQSRLEHTVPLMFRERLDYTFYRKDVIVDNQIINVQRQGIYEVMGHLSTFSVLGQVFFPHIEMTALNILPILDDGTVRLRWRIHYLSFLRALNLMNFKRDYRIKNLKWYDGYSVFHVDGNGMVYKFTIQRTMPDESSFNSGKTAAQRLAEKIGVLPGAAASFVKVEPPPERRSRRDYQYKD</sequence>
<accession>A0AA39HK82</accession>
<proteinExistence type="inferred from homology"/>
<dbReference type="AlphaFoldDB" id="A0AA39HK82"/>
<dbReference type="InterPro" id="IPR018784">
    <property type="entry name" value="LLPH-like"/>
</dbReference>
<gene>
    <name evidence="3" type="ORF">QR680_019192</name>
</gene>
<dbReference type="EMBL" id="JAUCMV010000004">
    <property type="protein sequence ID" value="KAK0407425.1"/>
    <property type="molecule type" value="Genomic_DNA"/>
</dbReference>
<dbReference type="PANTHER" id="PTHR31094:SF2">
    <property type="entry name" value="RIKEN CDNA 2310061I04 GENE"/>
    <property type="match status" value="1"/>
</dbReference>
<evidence type="ECO:0000256" key="1">
    <source>
        <dbReference type="ARBA" id="ARBA00034118"/>
    </source>
</evidence>
<dbReference type="Pfam" id="PF10169">
    <property type="entry name" value="LLPH"/>
    <property type="match status" value="1"/>
</dbReference>
<evidence type="ECO:0000256" key="2">
    <source>
        <dbReference type="SAM" id="Coils"/>
    </source>
</evidence>
<comment type="similarity">
    <text evidence="1">Belongs to the learning-associated protein family.</text>
</comment>
<reference evidence="3" key="1">
    <citation type="submission" date="2023-06" db="EMBL/GenBank/DDBJ databases">
        <title>Genomic analysis of the entomopathogenic nematode Steinernema hermaphroditum.</title>
        <authorList>
            <person name="Schwarz E.M."/>
            <person name="Heppert J.K."/>
            <person name="Baniya A."/>
            <person name="Schwartz H.T."/>
            <person name="Tan C.-H."/>
            <person name="Antoshechkin I."/>
            <person name="Sternberg P.W."/>
            <person name="Goodrich-Blair H."/>
            <person name="Dillman A.R."/>
        </authorList>
    </citation>
    <scope>NUCLEOTIDE SEQUENCE</scope>
    <source>
        <strain evidence="3">PS9179</strain>
        <tissue evidence="3">Whole animal</tissue>
    </source>
</reference>
<dbReference type="Proteomes" id="UP001175271">
    <property type="component" value="Unassembled WGS sequence"/>
</dbReference>
<evidence type="ECO:0000313" key="4">
    <source>
        <dbReference type="Proteomes" id="UP001175271"/>
    </source>
</evidence>
<organism evidence="3 4">
    <name type="scientific">Steinernema hermaphroditum</name>
    <dbReference type="NCBI Taxonomy" id="289476"/>
    <lineage>
        <taxon>Eukaryota</taxon>
        <taxon>Metazoa</taxon>
        <taxon>Ecdysozoa</taxon>
        <taxon>Nematoda</taxon>
        <taxon>Chromadorea</taxon>
        <taxon>Rhabditida</taxon>
        <taxon>Tylenchina</taxon>
        <taxon>Panagrolaimomorpha</taxon>
        <taxon>Strongyloidoidea</taxon>
        <taxon>Steinernematidae</taxon>
        <taxon>Steinernema</taxon>
    </lineage>
</organism>
<keyword evidence="4" id="KW-1185">Reference proteome</keyword>